<keyword evidence="2" id="KW-1185">Reference proteome</keyword>
<dbReference type="EMBL" id="JBHUJD010000014">
    <property type="protein sequence ID" value="MFD2311101.1"/>
    <property type="molecule type" value="Genomic_DNA"/>
</dbReference>
<dbReference type="Pfam" id="PF09982">
    <property type="entry name" value="LpxR"/>
    <property type="match status" value="1"/>
</dbReference>
<dbReference type="Gene3D" id="2.40.128.140">
    <property type="entry name" value="Outer membrane protein"/>
    <property type="match status" value="1"/>
</dbReference>
<organism evidence="1 2">
    <name type="scientific">Microbulbifer halophilus</name>
    <dbReference type="NCBI Taxonomy" id="453963"/>
    <lineage>
        <taxon>Bacteria</taxon>
        <taxon>Pseudomonadati</taxon>
        <taxon>Pseudomonadota</taxon>
        <taxon>Gammaproteobacteria</taxon>
        <taxon>Cellvibrionales</taxon>
        <taxon>Microbulbiferaceae</taxon>
        <taxon>Microbulbifer</taxon>
    </lineage>
</organism>
<gene>
    <name evidence="1" type="ORF">ACFSKX_11805</name>
</gene>
<proteinExistence type="predicted"/>
<dbReference type="Proteomes" id="UP001597425">
    <property type="component" value="Unassembled WGS sequence"/>
</dbReference>
<accession>A0ABW5EBZ0</accession>
<evidence type="ECO:0000313" key="1">
    <source>
        <dbReference type="EMBL" id="MFD2311101.1"/>
    </source>
</evidence>
<name>A0ABW5EBZ0_9GAMM</name>
<protein>
    <submittedName>
        <fullName evidence="1">Lipid A deacylase LpxR family protein</fullName>
    </submittedName>
</protein>
<dbReference type="RefSeq" id="WP_265721170.1">
    <property type="nucleotide sequence ID" value="NZ_JAPIVK010000009.1"/>
</dbReference>
<dbReference type="InterPro" id="IPR037107">
    <property type="entry name" value="Put_OMP_sf"/>
</dbReference>
<evidence type="ECO:0000313" key="2">
    <source>
        <dbReference type="Proteomes" id="UP001597425"/>
    </source>
</evidence>
<sequence length="369" mass="40876">MQSSFSASKNSSPDNAFARRKASRTLIGLLLLGITCFVALSVSDAKADSAEPDSSLQAVTLRIDNDLFAGSDRGYSNGVEVGFLSQTVDHFRDRRLSAGYRLLNRATTWLQPRGFSAYNMAVSVGHGIFTPGDWRQEELVEDDRPYAGLLVFGADYNGRRGNRMRTTGIDLGIVGPSAQAEPLQKAVHSLAGSERFRGWDNQLSDEVVFRIRSQWLRRYRLSPSPRENWQSDLILHGGGSIGNLETSANAGVEWRFGPQLPDNFGSAPLLPVALNSAPQRSRGYSPKWQVHGFVIADLRLVAHRITFEGNTWKDSHSVDRKPFVADLGLGIAATYGKWQLAFARYLRSRKFSGQSKLPQLGSLTVRRNF</sequence>
<dbReference type="InterPro" id="IPR018707">
    <property type="entry name" value="LpxR"/>
</dbReference>
<comment type="caution">
    <text evidence="1">The sequence shown here is derived from an EMBL/GenBank/DDBJ whole genome shotgun (WGS) entry which is preliminary data.</text>
</comment>
<reference evidence="2" key="1">
    <citation type="journal article" date="2019" name="Int. J. Syst. Evol. Microbiol.">
        <title>The Global Catalogue of Microorganisms (GCM) 10K type strain sequencing project: providing services to taxonomists for standard genome sequencing and annotation.</title>
        <authorList>
            <consortium name="The Broad Institute Genomics Platform"/>
            <consortium name="The Broad Institute Genome Sequencing Center for Infectious Disease"/>
            <person name="Wu L."/>
            <person name="Ma J."/>
        </authorList>
    </citation>
    <scope>NUCLEOTIDE SEQUENCE [LARGE SCALE GENOMIC DNA]</scope>
    <source>
        <strain evidence="2">KCTC 12848</strain>
    </source>
</reference>